<comment type="caution">
    <text evidence="1">The sequence shown here is derived from an EMBL/GenBank/DDBJ whole genome shotgun (WGS) entry which is preliminary data.</text>
</comment>
<sequence length="476" mass="52755">MEQVVSKELDYRPLLVSEPEYEFTRLFPQSGSTQTTVTAGGNDTIFEIPPSKAYNFGKSWFQFQFQLPATATNFGVAFADFTPFFRQIQVYTRGGLYLMDHTNFHLHSKMVTKINKKIIETLNSYNSAPGTASQSYLPCYSSNTLASANPRYQNTTAGNPNSVVSLADRNYTEPTYLIVGSAINTTTNLFVTIPFSELYESILAVDKDIMLNETLLVRFVWSELSNIGFGAPVGLTPGGSGLNPPTQVPVPLAGPVTPNVTNMEIHLAIEKNLAIVNNLQQKISSAEGFSLMIPYCYQNQASLTGTNQSVTLRINRQNGMTLERIYHSIFIPGGGLIPGGTTTSYNTAIYNNNIASSNLDHFYTNLNNNKLMQYDYYTPQSAQPGLDDYKALRPILLNSTVQSPNIHYYNWCWVEEFGDGTFDYNPDNVVTGIDLNLGEQKWDFVGFIGVSANLIHQSTVVCKRKLVITANGLVLV</sequence>
<dbReference type="EMBL" id="LODT01000046">
    <property type="protein sequence ID" value="KYQ88909.1"/>
    <property type="molecule type" value="Genomic_DNA"/>
</dbReference>
<dbReference type="InParanoid" id="A0A151Z4L4"/>
<name>A0A151Z4L4_TIELA</name>
<protein>
    <recommendedName>
        <fullName evidence="3">Major capsid protein N-terminal domain-containing protein</fullName>
    </recommendedName>
</protein>
<keyword evidence="2" id="KW-1185">Reference proteome</keyword>
<dbReference type="Proteomes" id="UP000076078">
    <property type="component" value="Unassembled WGS sequence"/>
</dbReference>
<evidence type="ECO:0000313" key="2">
    <source>
        <dbReference type="Proteomes" id="UP000076078"/>
    </source>
</evidence>
<proteinExistence type="predicted"/>
<organism evidence="1 2">
    <name type="scientific">Tieghemostelium lacteum</name>
    <name type="common">Slime mold</name>
    <name type="synonym">Dictyostelium lacteum</name>
    <dbReference type="NCBI Taxonomy" id="361077"/>
    <lineage>
        <taxon>Eukaryota</taxon>
        <taxon>Amoebozoa</taxon>
        <taxon>Evosea</taxon>
        <taxon>Eumycetozoa</taxon>
        <taxon>Dictyostelia</taxon>
        <taxon>Dictyosteliales</taxon>
        <taxon>Raperosteliaceae</taxon>
        <taxon>Tieghemostelium</taxon>
    </lineage>
</organism>
<dbReference type="AlphaFoldDB" id="A0A151Z4L4"/>
<gene>
    <name evidence="1" type="ORF">DLAC_10491</name>
</gene>
<evidence type="ECO:0008006" key="3">
    <source>
        <dbReference type="Google" id="ProtNLM"/>
    </source>
</evidence>
<reference evidence="1 2" key="1">
    <citation type="submission" date="2015-12" db="EMBL/GenBank/DDBJ databases">
        <title>Dictyostelia acquired genes for synthesis and detection of signals that induce cell-type specialization by lateral gene transfer from prokaryotes.</title>
        <authorList>
            <person name="Gloeckner G."/>
            <person name="Schaap P."/>
        </authorList>
    </citation>
    <scope>NUCLEOTIDE SEQUENCE [LARGE SCALE GENOMIC DNA]</scope>
    <source>
        <strain evidence="1 2">TK</strain>
    </source>
</reference>
<dbReference type="OMA" id="YRYQINT"/>
<dbReference type="OrthoDB" id="17086at2759"/>
<dbReference type="FunCoup" id="A0A151Z4L4">
    <property type="interactions" value="126"/>
</dbReference>
<accession>A0A151Z4L4</accession>
<evidence type="ECO:0000313" key="1">
    <source>
        <dbReference type="EMBL" id="KYQ88909.1"/>
    </source>
</evidence>